<protein>
    <recommendedName>
        <fullName evidence="2">UBL3-like ubiquitin domain-containing protein</fullName>
    </recommendedName>
</protein>
<evidence type="ECO:0000256" key="1">
    <source>
        <dbReference type="SAM" id="MobiDB-lite"/>
    </source>
</evidence>
<feature type="compositionally biased region" description="Polar residues" evidence="1">
    <location>
        <begin position="39"/>
        <end position="48"/>
    </location>
</feature>
<feature type="domain" description="UBL3-like ubiquitin" evidence="2">
    <location>
        <begin position="166"/>
        <end position="275"/>
    </location>
</feature>
<gene>
    <name evidence="3" type="ORF">CNMCM6805_003910</name>
</gene>
<evidence type="ECO:0000313" key="4">
    <source>
        <dbReference type="Proteomes" id="UP000653565"/>
    </source>
</evidence>
<dbReference type="OrthoDB" id="1043111at2759"/>
<dbReference type="EMBL" id="JAAAPX010000020">
    <property type="protein sequence ID" value="KAF4241636.1"/>
    <property type="molecule type" value="Genomic_DNA"/>
</dbReference>
<proteinExistence type="predicted"/>
<dbReference type="SUPFAM" id="SSF54236">
    <property type="entry name" value="Ubiquitin-like"/>
    <property type="match status" value="1"/>
</dbReference>
<reference evidence="3" key="2">
    <citation type="submission" date="2020-04" db="EMBL/GenBank/DDBJ databases">
        <authorList>
            <person name="Santos R.A.C."/>
            <person name="Steenwyk J.L."/>
            <person name="Rivero-Menendez O."/>
            <person name="Mead M.E."/>
            <person name="Silva L.P."/>
            <person name="Bastos R.W."/>
            <person name="Alastruey-Izquierdo A."/>
            <person name="Goldman G.H."/>
            <person name="Rokas A."/>
        </authorList>
    </citation>
    <scope>NUCLEOTIDE SEQUENCE</scope>
    <source>
        <strain evidence="3">CNM-CM6805</strain>
    </source>
</reference>
<organism evidence="3 4">
    <name type="scientific">Aspergillus fumigatiaffinis</name>
    <dbReference type="NCBI Taxonomy" id="340414"/>
    <lineage>
        <taxon>Eukaryota</taxon>
        <taxon>Fungi</taxon>
        <taxon>Dikarya</taxon>
        <taxon>Ascomycota</taxon>
        <taxon>Pezizomycotina</taxon>
        <taxon>Eurotiomycetes</taxon>
        <taxon>Eurotiomycetidae</taxon>
        <taxon>Eurotiales</taxon>
        <taxon>Aspergillaceae</taxon>
        <taxon>Aspergillus</taxon>
        <taxon>Aspergillus subgen. Fumigati</taxon>
    </lineage>
</organism>
<dbReference type="AlphaFoldDB" id="A0A8H4EFQ9"/>
<dbReference type="PANTHER" id="PTHR13169">
    <property type="entry name" value="UBIQUITIN-LIKE PROTEIN 3 HCG-1 PROTEIN"/>
    <property type="match status" value="1"/>
</dbReference>
<sequence length="296" mass="31667">MSSTDPHPPQSDIASPGIKDEAPSATLESPQEPQQQSQTCAVSSSEPVQNAAVPAPQSETENTQKNDNADSTQAAGVHDSSTPIITAEQSISDASATNDKPPDTTGLDTTDTPVPEPLSDASDAAPAKEVESPSPSLTITLLLTTGSRHPFEIDGKYLRKRGINVESNDPFAMSVYTLKELIWKEWRQGRGGAVGVHCATQNKKAGPCADDITCLTDWESQPTSPSSIRLISFGKLLDDKSPLSDCKFNKDAPNVVHMTVKPQEIVDEEDAKAAKAPYSREREASERSPGCRCIIQ</sequence>
<dbReference type="InterPro" id="IPR039540">
    <property type="entry name" value="UBL3-like_ubiquitin_dom"/>
</dbReference>
<dbReference type="Pfam" id="PF13881">
    <property type="entry name" value="Rad60-SLD_2"/>
    <property type="match status" value="1"/>
</dbReference>
<evidence type="ECO:0000259" key="2">
    <source>
        <dbReference type="Pfam" id="PF13881"/>
    </source>
</evidence>
<dbReference type="PANTHER" id="PTHR13169:SF0">
    <property type="entry name" value="UBIQUITIN-LIKE PROTEIN 3"/>
    <property type="match status" value="1"/>
</dbReference>
<feature type="compositionally biased region" description="Polar residues" evidence="1">
    <location>
        <begin position="69"/>
        <end position="98"/>
    </location>
</feature>
<feature type="region of interest" description="Disordered" evidence="1">
    <location>
        <begin position="1"/>
        <end position="134"/>
    </location>
</feature>
<dbReference type="InterPro" id="IPR040015">
    <property type="entry name" value="UBL3-like"/>
</dbReference>
<dbReference type="Proteomes" id="UP000653565">
    <property type="component" value="Unassembled WGS sequence"/>
</dbReference>
<evidence type="ECO:0000313" key="3">
    <source>
        <dbReference type="EMBL" id="KAF4241636.1"/>
    </source>
</evidence>
<dbReference type="Gene3D" id="3.10.20.90">
    <property type="entry name" value="Phosphatidylinositol 3-kinase Catalytic Subunit, Chain A, domain 1"/>
    <property type="match status" value="1"/>
</dbReference>
<name>A0A8H4EFQ9_9EURO</name>
<feature type="compositionally biased region" description="Low complexity" evidence="1">
    <location>
        <begin position="28"/>
        <end position="38"/>
    </location>
</feature>
<reference evidence="3" key="1">
    <citation type="journal article" date="2020" name="bioRxiv">
        <title>Genomic and phenotypic heterogeneity of clinical isolates of the human pathogens Aspergillus fumigatus, Aspergillus lentulus and Aspergillus fumigatiaffinis.</title>
        <authorList>
            <person name="dos Santos R.A.C."/>
            <person name="Steenwyk J.L."/>
            <person name="Rivero-Menendez O."/>
            <person name="Mead M.E."/>
            <person name="Silva L.P."/>
            <person name="Bastos R.W."/>
            <person name="Alastruey-Izquierdo A."/>
            <person name="Goldman G.H."/>
            <person name="Rokas A."/>
        </authorList>
    </citation>
    <scope>NUCLEOTIDE SEQUENCE</scope>
    <source>
        <strain evidence="3">CNM-CM6805</strain>
    </source>
</reference>
<comment type="caution">
    <text evidence="3">The sequence shown here is derived from an EMBL/GenBank/DDBJ whole genome shotgun (WGS) entry which is preliminary data.</text>
</comment>
<feature type="region of interest" description="Disordered" evidence="1">
    <location>
        <begin position="265"/>
        <end position="296"/>
    </location>
</feature>
<accession>A0A8H4EFQ9</accession>
<feature type="compositionally biased region" description="Low complexity" evidence="1">
    <location>
        <begin position="103"/>
        <end position="113"/>
    </location>
</feature>
<dbReference type="InterPro" id="IPR029071">
    <property type="entry name" value="Ubiquitin-like_domsf"/>
</dbReference>
<keyword evidence="4" id="KW-1185">Reference proteome</keyword>